<dbReference type="OrthoDB" id="3369278at2"/>
<dbReference type="AlphaFoldDB" id="A0A4R0KA46"/>
<dbReference type="EMBL" id="SJKB01000011">
    <property type="protein sequence ID" value="TCC57113.1"/>
    <property type="molecule type" value="Genomic_DNA"/>
</dbReference>
<organism evidence="1 2">
    <name type="scientific">Kribbella pittospori</name>
    <dbReference type="NCBI Taxonomy" id="722689"/>
    <lineage>
        <taxon>Bacteria</taxon>
        <taxon>Bacillati</taxon>
        <taxon>Actinomycetota</taxon>
        <taxon>Actinomycetes</taxon>
        <taxon>Propionibacteriales</taxon>
        <taxon>Kribbellaceae</taxon>
        <taxon>Kribbella</taxon>
    </lineage>
</organism>
<gene>
    <name evidence="1" type="ORF">E0H73_32065</name>
</gene>
<reference evidence="1 2" key="1">
    <citation type="submission" date="2019-02" db="EMBL/GenBank/DDBJ databases">
        <title>Kribbella capetownensis sp. nov. and Kribbella speibonae sp. nov., isolated from soil.</title>
        <authorList>
            <person name="Curtis S.M."/>
            <person name="Norton I."/>
            <person name="Everest G.J."/>
            <person name="Meyers P.R."/>
        </authorList>
    </citation>
    <scope>NUCLEOTIDE SEQUENCE [LARGE SCALE GENOMIC DNA]</scope>
    <source>
        <strain evidence="1 2">NRRL B-24813</strain>
    </source>
</reference>
<sequence length="328" mass="35913">MSEDQGRVVPEQRLFDAVARWNTKTGFGTDDLIDTACAALADGLDSPALRELAGASPRDRLGDLQTLVDTTFEELGIPLPGTLRVGQAVAAGGGTVRRPGVDAIRFEVADVPDESGGGFQVLVYVNDVEMTAVGAGLGMDPYDVLVPDNRLVATAEAHTIPIARCECGVYGCGSTDVTIVRDDDLVHWDWLYEVPINRGVTFAAAEYDVQVDRLATNYDWETSDRTAGRLILRDLDQQALLTHGLKPSWVANDYRNSAVFRVALQLSNTYQIFVDFPWTNHTPAELAHTVCQTLTQHPQTWDATWHAIQPSLTHPPNIAGRTWHHANL</sequence>
<keyword evidence="2" id="KW-1185">Reference proteome</keyword>
<evidence type="ECO:0000313" key="2">
    <source>
        <dbReference type="Proteomes" id="UP000291144"/>
    </source>
</evidence>
<proteinExistence type="predicted"/>
<protein>
    <submittedName>
        <fullName evidence="1">Uncharacterized protein</fullName>
    </submittedName>
</protein>
<accession>A0A4R0KA46</accession>
<comment type="caution">
    <text evidence="1">The sequence shown here is derived from an EMBL/GenBank/DDBJ whole genome shotgun (WGS) entry which is preliminary data.</text>
</comment>
<dbReference type="RefSeq" id="WP_131362618.1">
    <property type="nucleotide sequence ID" value="NZ_SJKB01000011.1"/>
</dbReference>
<dbReference type="Proteomes" id="UP000291144">
    <property type="component" value="Unassembled WGS sequence"/>
</dbReference>
<evidence type="ECO:0000313" key="1">
    <source>
        <dbReference type="EMBL" id="TCC57113.1"/>
    </source>
</evidence>
<name>A0A4R0KA46_9ACTN</name>